<proteinExistence type="predicted"/>
<evidence type="ECO:0000256" key="1">
    <source>
        <dbReference type="ARBA" id="ARBA00022649"/>
    </source>
</evidence>
<evidence type="ECO:0000313" key="2">
    <source>
        <dbReference type="EMBL" id="HIS36351.1"/>
    </source>
</evidence>
<dbReference type="Proteomes" id="UP000823928">
    <property type="component" value="Unassembled WGS sequence"/>
</dbReference>
<dbReference type="Pfam" id="PF05016">
    <property type="entry name" value="ParE_toxin"/>
    <property type="match status" value="1"/>
</dbReference>
<dbReference type="Gene3D" id="3.30.2310.20">
    <property type="entry name" value="RelE-like"/>
    <property type="match status" value="1"/>
</dbReference>
<dbReference type="AlphaFoldDB" id="A0A9D1JMV9"/>
<sequence>MNNNYKIKSKALEDITIIADHIREDNEKAALRFIQSLHDIFDKLANFPNIGIARKDFTYRDVRFFVVKNIIL</sequence>
<reference evidence="2" key="1">
    <citation type="submission" date="2020-10" db="EMBL/GenBank/DDBJ databases">
        <authorList>
            <person name="Gilroy R."/>
        </authorList>
    </citation>
    <scope>NUCLEOTIDE SEQUENCE</scope>
    <source>
        <strain evidence="2">6276</strain>
    </source>
</reference>
<dbReference type="EMBL" id="DVIU01000137">
    <property type="protein sequence ID" value="HIS36351.1"/>
    <property type="molecule type" value="Genomic_DNA"/>
</dbReference>
<evidence type="ECO:0000313" key="3">
    <source>
        <dbReference type="Proteomes" id="UP000823928"/>
    </source>
</evidence>
<organism evidence="2 3">
    <name type="scientific">Candidatus Scatousia excrementigallinarum</name>
    <dbReference type="NCBI Taxonomy" id="2840935"/>
    <lineage>
        <taxon>Bacteria</taxon>
        <taxon>Candidatus Scatousia</taxon>
    </lineage>
</organism>
<name>A0A9D1JMV9_9BACT</name>
<dbReference type="InterPro" id="IPR035093">
    <property type="entry name" value="RelE/ParE_toxin_dom_sf"/>
</dbReference>
<protein>
    <submittedName>
        <fullName evidence="2">Type II toxin-antitoxin system RelE/ParE family toxin</fullName>
    </submittedName>
</protein>
<accession>A0A9D1JMV9</accession>
<dbReference type="InterPro" id="IPR007712">
    <property type="entry name" value="RelE/ParE_toxin"/>
</dbReference>
<reference evidence="2" key="2">
    <citation type="journal article" date="2021" name="PeerJ">
        <title>Extensive microbial diversity within the chicken gut microbiome revealed by metagenomics and culture.</title>
        <authorList>
            <person name="Gilroy R."/>
            <person name="Ravi A."/>
            <person name="Getino M."/>
            <person name="Pursley I."/>
            <person name="Horton D.L."/>
            <person name="Alikhan N.F."/>
            <person name="Baker D."/>
            <person name="Gharbi K."/>
            <person name="Hall N."/>
            <person name="Watson M."/>
            <person name="Adriaenssens E.M."/>
            <person name="Foster-Nyarko E."/>
            <person name="Jarju S."/>
            <person name="Secka A."/>
            <person name="Antonio M."/>
            <person name="Oren A."/>
            <person name="Chaudhuri R.R."/>
            <person name="La Ragione R."/>
            <person name="Hildebrand F."/>
            <person name="Pallen M.J."/>
        </authorList>
    </citation>
    <scope>NUCLEOTIDE SEQUENCE</scope>
    <source>
        <strain evidence="2">6276</strain>
    </source>
</reference>
<keyword evidence="1" id="KW-1277">Toxin-antitoxin system</keyword>
<gene>
    <name evidence="2" type="ORF">IAC10_06950</name>
</gene>
<comment type="caution">
    <text evidence="2">The sequence shown here is derived from an EMBL/GenBank/DDBJ whole genome shotgun (WGS) entry which is preliminary data.</text>
</comment>